<protein>
    <submittedName>
        <fullName evidence="3">Uncharacterized protein</fullName>
    </submittedName>
</protein>
<feature type="compositionally biased region" description="Low complexity" evidence="1">
    <location>
        <begin position="64"/>
        <end position="75"/>
    </location>
</feature>
<keyword evidence="2" id="KW-0812">Transmembrane</keyword>
<dbReference type="AlphaFoldDB" id="A0A9P9DD23"/>
<keyword evidence="4" id="KW-1185">Reference proteome</keyword>
<feature type="region of interest" description="Disordered" evidence="1">
    <location>
        <begin position="33"/>
        <end position="104"/>
    </location>
</feature>
<reference evidence="3" key="1">
    <citation type="journal article" date="2021" name="Nat. Commun.">
        <title>Genetic determinants of endophytism in the Arabidopsis root mycobiome.</title>
        <authorList>
            <person name="Mesny F."/>
            <person name="Miyauchi S."/>
            <person name="Thiergart T."/>
            <person name="Pickel B."/>
            <person name="Atanasova L."/>
            <person name="Karlsson M."/>
            <person name="Huettel B."/>
            <person name="Barry K.W."/>
            <person name="Haridas S."/>
            <person name="Chen C."/>
            <person name="Bauer D."/>
            <person name="Andreopoulos W."/>
            <person name="Pangilinan J."/>
            <person name="LaButti K."/>
            <person name="Riley R."/>
            <person name="Lipzen A."/>
            <person name="Clum A."/>
            <person name="Drula E."/>
            <person name="Henrissat B."/>
            <person name="Kohler A."/>
            <person name="Grigoriev I.V."/>
            <person name="Martin F.M."/>
            <person name="Hacquard S."/>
        </authorList>
    </citation>
    <scope>NUCLEOTIDE SEQUENCE</scope>
    <source>
        <strain evidence="3">MPI-CAGE-CH-0243</strain>
    </source>
</reference>
<accession>A0A9P9DD23</accession>
<evidence type="ECO:0000256" key="1">
    <source>
        <dbReference type="SAM" id="MobiDB-lite"/>
    </source>
</evidence>
<dbReference type="Proteomes" id="UP000700596">
    <property type="component" value="Unassembled WGS sequence"/>
</dbReference>
<name>A0A9P9DD23_9PLEO</name>
<dbReference type="OrthoDB" id="5421765at2759"/>
<evidence type="ECO:0000256" key="2">
    <source>
        <dbReference type="SAM" id="Phobius"/>
    </source>
</evidence>
<keyword evidence="2" id="KW-0472">Membrane</keyword>
<feature type="transmembrane region" description="Helical" evidence="2">
    <location>
        <begin position="109"/>
        <end position="133"/>
    </location>
</feature>
<comment type="caution">
    <text evidence="3">The sequence shown here is derived from an EMBL/GenBank/DDBJ whole genome shotgun (WGS) entry which is preliminary data.</text>
</comment>
<evidence type="ECO:0000313" key="3">
    <source>
        <dbReference type="EMBL" id="KAH7116729.1"/>
    </source>
</evidence>
<feature type="compositionally biased region" description="Low complexity" evidence="1">
    <location>
        <begin position="92"/>
        <end position="104"/>
    </location>
</feature>
<feature type="compositionally biased region" description="Polar residues" evidence="1">
    <location>
        <begin position="76"/>
        <end position="91"/>
    </location>
</feature>
<dbReference type="EMBL" id="JAGMWT010000014">
    <property type="protein sequence ID" value="KAH7116729.1"/>
    <property type="molecule type" value="Genomic_DNA"/>
</dbReference>
<proteinExistence type="predicted"/>
<organism evidence="3 4">
    <name type="scientific">Dendryphion nanum</name>
    <dbReference type="NCBI Taxonomy" id="256645"/>
    <lineage>
        <taxon>Eukaryota</taxon>
        <taxon>Fungi</taxon>
        <taxon>Dikarya</taxon>
        <taxon>Ascomycota</taxon>
        <taxon>Pezizomycotina</taxon>
        <taxon>Dothideomycetes</taxon>
        <taxon>Pleosporomycetidae</taxon>
        <taxon>Pleosporales</taxon>
        <taxon>Torulaceae</taxon>
        <taxon>Dendryphion</taxon>
    </lineage>
</organism>
<sequence length="452" mass="47681">MSDQPIEPTTTTGPQFRVTCITDPVAQTSFCSQVPIDRGPRQTGTSSAVPPGGEGLPKPQTTHSSPTPVLSSGSSFGDTTQTAIGASPTTIVPSVQSSSKTSSGVSPGAVAGIAIATAIIGAVIAFAIAFFLFKRKRRNAPISEKYDSNPELVSLSKGHHTSYSQNNIGTTSVTPTIATAGPLAPRGAPKPIDLANLSHSSDFLAGILPPAADDATLRSKVTALFDQISRHVDTFYRDVHASVTASMETDLSRFGRPEASGGVPMVELLQNCQSPTSVIKHALSNYIINITNPEISEANGEVTLFPRDVVGVAGSQGYTSSSDLLLPTLIHRALSVHLHTTSHNTDPTSAIREAAEHFALTFFPWANPGYNDAEKDEDLVQIISKGREVALWLFGQLYVTEWVWESSNKLRGVVTIRPGLVRKSDGEGRRVGGVAGSGMDGVVIFEPVVVGT</sequence>
<gene>
    <name evidence="3" type="ORF">B0J11DRAFT_509759</name>
</gene>
<keyword evidence="2" id="KW-1133">Transmembrane helix</keyword>
<evidence type="ECO:0000313" key="4">
    <source>
        <dbReference type="Proteomes" id="UP000700596"/>
    </source>
</evidence>